<name>A0A386URJ1_9RHOB</name>
<evidence type="ECO:0000256" key="2">
    <source>
        <dbReference type="SAM" id="SignalP"/>
    </source>
</evidence>
<dbReference type="Proteomes" id="UP000272010">
    <property type="component" value="Chromosome"/>
</dbReference>
<accession>A0A386URJ1</accession>
<dbReference type="AlphaFoldDB" id="A0A386URJ1"/>
<protein>
    <submittedName>
        <fullName evidence="3">Uncharacterized protein</fullName>
    </submittedName>
</protein>
<evidence type="ECO:0000313" key="4">
    <source>
        <dbReference type="Proteomes" id="UP000272010"/>
    </source>
</evidence>
<reference evidence="4" key="1">
    <citation type="submission" date="2018-07" db="EMBL/GenBank/DDBJ databases">
        <title>Genome Structure of the Opportunistic Pathogen Paracoccus yeei (Alphaproteobacteria) and Identification of Putative Virulence Factors.</title>
        <authorList>
            <person name="Lasek R."/>
            <person name="Szuplewska M."/>
            <person name="Mitura M."/>
            <person name="Decewicz P."/>
            <person name="Chmielowska C."/>
            <person name="Pawlot A."/>
            <person name="Sentkowska D."/>
            <person name="Czarnecki J."/>
            <person name="Bartosik D."/>
        </authorList>
    </citation>
    <scope>NUCLEOTIDE SEQUENCE [LARGE SCALE GENOMIC DNA]</scope>
    <source>
        <strain evidence="4">CCUG 32053</strain>
    </source>
</reference>
<feature type="chain" id="PRO_5043680331" evidence="2">
    <location>
        <begin position="22"/>
        <end position="49"/>
    </location>
</feature>
<dbReference type="EMBL" id="CP031078">
    <property type="protein sequence ID" value="AYF03026.1"/>
    <property type="molecule type" value="Genomic_DNA"/>
</dbReference>
<dbReference type="RefSeq" id="WP_155992593.1">
    <property type="nucleotide sequence ID" value="NZ_CAJGAB010000002.1"/>
</dbReference>
<evidence type="ECO:0000313" key="3">
    <source>
        <dbReference type="EMBL" id="AYF03026.1"/>
    </source>
</evidence>
<sequence length="49" mass="4928">MIAKTLAVALALSAAAAPAFADCAGHKMKTDTSAQTTPQQPVVRPTTSS</sequence>
<evidence type="ECO:0000256" key="1">
    <source>
        <dbReference type="SAM" id="MobiDB-lite"/>
    </source>
</evidence>
<organism evidence="3 4">
    <name type="scientific">Paracoccus yeei</name>
    <dbReference type="NCBI Taxonomy" id="147645"/>
    <lineage>
        <taxon>Bacteria</taxon>
        <taxon>Pseudomonadati</taxon>
        <taxon>Pseudomonadota</taxon>
        <taxon>Alphaproteobacteria</taxon>
        <taxon>Rhodobacterales</taxon>
        <taxon>Paracoccaceae</taxon>
        <taxon>Paracoccus</taxon>
    </lineage>
</organism>
<dbReference type="GeneID" id="78900439"/>
<gene>
    <name evidence="3" type="ORF">PY32053_03459</name>
</gene>
<keyword evidence="2" id="KW-0732">Signal</keyword>
<proteinExistence type="predicted"/>
<feature type="compositionally biased region" description="Low complexity" evidence="1">
    <location>
        <begin position="35"/>
        <end position="49"/>
    </location>
</feature>
<feature type="signal peptide" evidence="2">
    <location>
        <begin position="1"/>
        <end position="21"/>
    </location>
</feature>
<feature type="region of interest" description="Disordered" evidence="1">
    <location>
        <begin position="27"/>
        <end position="49"/>
    </location>
</feature>